<dbReference type="InterPro" id="IPR002589">
    <property type="entry name" value="Macro_dom"/>
</dbReference>
<keyword evidence="4" id="KW-1185">Reference proteome</keyword>
<dbReference type="SUPFAM" id="SSF52949">
    <property type="entry name" value="Macro domain-like"/>
    <property type="match status" value="1"/>
</dbReference>
<evidence type="ECO:0000313" key="3">
    <source>
        <dbReference type="EMBL" id="GLV58976.1"/>
    </source>
</evidence>
<feature type="domain" description="Macro" evidence="2">
    <location>
        <begin position="1"/>
        <end position="152"/>
    </location>
</feature>
<organism evidence="3 4">
    <name type="scientific">Dictyobacter halimunensis</name>
    <dbReference type="NCBI Taxonomy" id="3026934"/>
    <lineage>
        <taxon>Bacteria</taxon>
        <taxon>Bacillati</taxon>
        <taxon>Chloroflexota</taxon>
        <taxon>Ktedonobacteria</taxon>
        <taxon>Ktedonobacterales</taxon>
        <taxon>Dictyobacteraceae</taxon>
        <taxon>Dictyobacter</taxon>
    </lineage>
</organism>
<evidence type="ECO:0000313" key="4">
    <source>
        <dbReference type="Proteomes" id="UP001344906"/>
    </source>
</evidence>
<dbReference type="SMART" id="SM00506">
    <property type="entry name" value="A1pp"/>
    <property type="match status" value="1"/>
</dbReference>
<dbReference type="PANTHER" id="PTHR12521">
    <property type="entry name" value="PROTEIN C6ORF130"/>
    <property type="match status" value="1"/>
</dbReference>
<reference evidence="3 4" key="1">
    <citation type="submission" date="2023-02" db="EMBL/GenBank/DDBJ databases">
        <title>Dictyobacter halimunensis sp. nov., a new member of the class Ktedonobacteria from forest soil in a geothermal area.</title>
        <authorList>
            <person name="Rachmania M.K."/>
            <person name="Ningsih F."/>
            <person name="Sakai Y."/>
            <person name="Yabe S."/>
            <person name="Yokota A."/>
            <person name="Sjamsuridzal W."/>
        </authorList>
    </citation>
    <scope>NUCLEOTIDE SEQUENCE [LARGE SCALE GENOMIC DNA]</scope>
    <source>
        <strain evidence="3 4">S3.2.2.5</strain>
    </source>
</reference>
<proteinExistence type="predicted"/>
<dbReference type="Gene3D" id="3.40.220.10">
    <property type="entry name" value="Leucine Aminopeptidase, subunit E, domain 1"/>
    <property type="match status" value="1"/>
</dbReference>
<comment type="caution">
    <text evidence="3">The sequence shown here is derived from an EMBL/GenBank/DDBJ whole genome shotgun (WGS) entry which is preliminary data.</text>
</comment>
<dbReference type="Proteomes" id="UP001344906">
    <property type="component" value="Unassembled WGS sequence"/>
</dbReference>
<dbReference type="InterPro" id="IPR043472">
    <property type="entry name" value="Macro_dom-like"/>
</dbReference>
<evidence type="ECO:0000256" key="1">
    <source>
        <dbReference type="ARBA" id="ARBA00035885"/>
    </source>
</evidence>
<dbReference type="CDD" id="cd02901">
    <property type="entry name" value="Macro_Poa1p-like"/>
    <property type="match status" value="1"/>
</dbReference>
<dbReference type="PROSITE" id="PS51154">
    <property type="entry name" value="MACRO"/>
    <property type="match status" value="1"/>
</dbReference>
<sequence length="152" mass="17266">MAQIMYCEGDIFTSSAQVLVNPVNCSGVMGKGLALEFKKRYPEMFRSYQRQCKDGTLRIGWPMLYTDSTPWILNFPTKDKVRADSKLEYIEKGLHFLVSYSWIIGIQSIAFPKLGAGLGGLSWSEVGPLMVDFLSYTDWDVYIYIASGDTRY</sequence>
<gene>
    <name evidence="3" type="ORF">KDH_58040</name>
</gene>
<comment type="catalytic activity">
    <reaction evidence="1">
        <text>an N-(ADP-alpha-D-ribosyl)-thymidine in DNA + H2O = a thymidine in DNA + ADP-D-ribose</text>
        <dbReference type="Rhea" id="RHEA:71655"/>
        <dbReference type="Rhea" id="RHEA-COMP:13556"/>
        <dbReference type="Rhea" id="RHEA-COMP:18051"/>
        <dbReference type="ChEBI" id="CHEBI:15377"/>
        <dbReference type="ChEBI" id="CHEBI:57967"/>
        <dbReference type="ChEBI" id="CHEBI:137386"/>
        <dbReference type="ChEBI" id="CHEBI:191199"/>
    </reaction>
    <physiologicalReaction direction="left-to-right" evidence="1">
        <dbReference type="Rhea" id="RHEA:71656"/>
    </physiologicalReaction>
</comment>
<accession>A0ABQ6G0D2</accession>
<protein>
    <recommendedName>
        <fullName evidence="2">Macro domain-containing protein</fullName>
    </recommendedName>
</protein>
<dbReference type="InterPro" id="IPR050892">
    <property type="entry name" value="ADP-ribose_metab_enzymes"/>
</dbReference>
<name>A0ABQ6G0D2_9CHLR</name>
<dbReference type="RefSeq" id="WP_338255416.1">
    <property type="nucleotide sequence ID" value="NZ_BSRI01000002.1"/>
</dbReference>
<dbReference type="Pfam" id="PF01661">
    <property type="entry name" value="Macro"/>
    <property type="match status" value="1"/>
</dbReference>
<evidence type="ECO:0000259" key="2">
    <source>
        <dbReference type="PROSITE" id="PS51154"/>
    </source>
</evidence>
<dbReference type="PANTHER" id="PTHR12521:SF0">
    <property type="entry name" value="ADP-RIBOSE GLYCOHYDROLASE OARD1"/>
    <property type="match status" value="1"/>
</dbReference>
<dbReference type="EMBL" id="BSRI01000002">
    <property type="protein sequence ID" value="GLV58976.1"/>
    <property type="molecule type" value="Genomic_DNA"/>
</dbReference>